<feature type="non-terminal residue" evidence="1">
    <location>
        <position position="152"/>
    </location>
</feature>
<dbReference type="AlphaFoldDB" id="A0A9P8RT85"/>
<keyword evidence="2" id="KW-1185">Reference proteome</keyword>
<organism evidence="1 2">
    <name type="scientific">Trichoglossum hirsutum</name>
    <dbReference type="NCBI Taxonomy" id="265104"/>
    <lineage>
        <taxon>Eukaryota</taxon>
        <taxon>Fungi</taxon>
        <taxon>Dikarya</taxon>
        <taxon>Ascomycota</taxon>
        <taxon>Pezizomycotina</taxon>
        <taxon>Geoglossomycetes</taxon>
        <taxon>Geoglossales</taxon>
        <taxon>Geoglossaceae</taxon>
        <taxon>Trichoglossum</taxon>
    </lineage>
</organism>
<gene>
    <name evidence="1" type="ORF">GP486_001231</name>
</gene>
<sequence>MSDPRPTLWGTAQAETFVKTVALLRQLNDTPASPAENSIEDFAARLHDQAERSMTITQERDLVEYLSFLTAPTRDPKRVTAVCVEESDTGGSMTVRLAANYGDLGAAKEGLEKIAEVLTRAENEDHGSAETVDVDVERRHEGLSRLLAVLAR</sequence>
<protein>
    <submittedName>
        <fullName evidence="1">Uncharacterized protein</fullName>
    </submittedName>
</protein>
<dbReference type="EMBL" id="JAGHQM010000101">
    <property type="protein sequence ID" value="KAH0565382.1"/>
    <property type="molecule type" value="Genomic_DNA"/>
</dbReference>
<name>A0A9P8RT85_9PEZI</name>
<proteinExistence type="predicted"/>
<dbReference type="Proteomes" id="UP000750711">
    <property type="component" value="Unassembled WGS sequence"/>
</dbReference>
<comment type="caution">
    <text evidence="1">The sequence shown here is derived from an EMBL/GenBank/DDBJ whole genome shotgun (WGS) entry which is preliminary data.</text>
</comment>
<reference evidence="1" key="1">
    <citation type="submission" date="2021-03" db="EMBL/GenBank/DDBJ databases">
        <title>Comparative genomics and phylogenomic investigation of the class Geoglossomycetes provide insights into ecological specialization and systematics.</title>
        <authorList>
            <person name="Melie T."/>
            <person name="Pirro S."/>
            <person name="Miller A.N."/>
            <person name="Quandt A."/>
        </authorList>
    </citation>
    <scope>NUCLEOTIDE SEQUENCE</scope>
    <source>
        <strain evidence="1">CAQ_001_2017</strain>
    </source>
</reference>
<evidence type="ECO:0000313" key="2">
    <source>
        <dbReference type="Proteomes" id="UP000750711"/>
    </source>
</evidence>
<accession>A0A9P8RT85</accession>
<evidence type="ECO:0000313" key="1">
    <source>
        <dbReference type="EMBL" id="KAH0565382.1"/>
    </source>
</evidence>